<dbReference type="PANTHER" id="PTHR11358">
    <property type="entry name" value="ARGINASE/AGMATINASE"/>
    <property type="match status" value="1"/>
</dbReference>
<evidence type="ECO:0000256" key="2">
    <source>
        <dbReference type="ARBA" id="ARBA00022723"/>
    </source>
</evidence>
<dbReference type="PROSITE" id="PS51409">
    <property type="entry name" value="ARGINASE_2"/>
    <property type="match status" value="1"/>
</dbReference>
<dbReference type="PRINTS" id="PR00116">
    <property type="entry name" value="ARGINASE"/>
</dbReference>
<feature type="binding site" evidence="4">
    <location>
        <position position="282"/>
    </location>
    <ligand>
        <name>Mn(2+)</name>
        <dbReference type="ChEBI" id="CHEBI:29035"/>
        <label>1</label>
    </ligand>
</feature>
<reference evidence="6 7" key="1">
    <citation type="submission" date="2019-09" db="EMBL/GenBank/DDBJ databases">
        <title>Genome sequence of Adhaeribacter sp. M2.</title>
        <authorList>
            <person name="Srinivasan S."/>
        </authorList>
    </citation>
    <scope>NUCLEOTIDE SEQUENCE [LARGE SCALE GENOMIC DNA]</scope>
    <source>
        <strain evidence="6 7">M2</strain>
    </source>
</reference>
<dbReference type="GO" id="GO:0033389">
    <property type="term" value="P:putrescine biosynthetic process from arginine, via agmatine"/>
    <property type="evidence" value="ECO:0007669"/>
    <property type="project" value="TreeGrafter"/>
</dbReference>
<name>A0A5N1JAK5_9BACT</name>
<evidence type="ECO:0000256" key="3">
    <source>
        <dbReference type="ARBA" id="ARBA00022801"/>
    </source>
</evidence>
<keyword evidence="3 5" id="KW-0378">Hydrolase</keyword>
<evidence type="ECO:0000256" key="1">
    <source>
        <dbReference type="ARBA" id="ARBA00009227"/>
    </source>
</evidence>
<dbReference type="RefSeq" id="WP_150902191.1">
    <property type="nucleotide sequence ID" value="NZ_VTWT01000001.1"/>
</dbReference>
<keyword evidence="2 4" id="KW-0479">Metal-binding</keyword>
<evidence type="ECO:0000313" key="7">
    <source>
        <dbReference type="Proteomes" id="UP000326570"/>
    </source>
</evidence>
<dbReference type="PANTHER" id="PTHR11358:SF26">
    <property type="entry name" value="GUANIDINO ACID HYDROLASE, MITOCHONDRIAL"/>
    <property type="match status" value="1"/>
</dbReference>
<dbReference type="InterPro" id="IPR023696">
    <property type="entry name" value="Ureohydrolase_dom_sf"/>
</dbReference>
<feature type="binding site" evidence="4">
    <location>
        <position position="284"/>
    </location>
    <ligand>
        <name>Mn(2+)</name>
        <dbReference type="ChEBI" id="CHEBI:29035"/>
        <label>1</label>
    </ligand>
</feature>
<accession>A0A5N1JAK5</accession>
<comment type="cofactor">
    <cofactor evidence="4">
        <name>Mn(2+)</name>
        <dbReference type="ChEBI" id="CHEBI:29035"/>
    </cofactor>
    <text evidence="4">Binds 2 manganese ions per subunit.</text>
</comment>
<evidence type="ECO:0000256" key="5">
    <source>
        <dbReference type="RuleBase" id="RU003684"/>
    </source>
</evidence>
<evidence type="ECO:0000256" key="4">
    <source>
        <dbReference type="PIRSR" id="PIRSR036979-1"/>
    </source>
</evidence>
<dbReference type="CDD" id="cd11593">
    <property type="entry name" value="Agmatinase-like_2"/>
    <property type="match status" value="1"/>
</dbReference>
<dbReference type="InterPro" id="IPR020855">
    <property type="entry name" value="Ureohydrolase_Mn_BS"/>
</dbReference>
<dbReference type="Gene3D" id="3.40.800.10">
    <property type="entry name" value="Ureohydrolase domain"/>
    <property type="match status" value="1"/>
</dbReference>
<dbReference type="PIRSF" id="PIRSF036979">
    <property type="entry name" value="Arginase"/>
    <property type="match status" value="1"/>
</dbReference>
<feature type="binding site" evidence="4">
    <location>
        <position position="193"/>
    </location>
    <ligand>
        <name>Mn(2+)</name>
        <dbReference type="ChEBI" id="CHEBI:29035"/>
        <label>1</label>
    </ligand>
</feature>
<feature type="binding site" evidence="4">
    <location>
        <position position="189"/>
    </location>
    <ligand>
        <name>Mn(2+)</name>
        <dbReference type="ChEBI" id="CHEBI:29035"/>
        <label>1</label>
    </ligand>
</feature>
<dbReference type="GO" id="GO:0008783">
    <property type="term" value="F:agmatinase activity"/>
    <property type="evidence" value="ECO:0007669"/>
    <property type="project" value="TreeGrafter"/>
</dbReference>
<dbReference type="SUPFAM" id="SSF52768">
    <property type="entry name" value="Arginase/deacetylase"/>
    <property type="match status" value="1"/>
</dbReference>
<organism evidence="6 7">
    <name type="scientific">Adhaeribacter soli</name>
    <dbReference type="NCBI Taxonomy" id="2607655"/>
    <lineage>
        <taxon>Bacteria</taxon>
        <taxon>Pseudomonadati</taxon>
        <taxon>Bacteroidota</taxon>
        <taxon>Cytophagia</taxon>
        <taxon>Cytophagales</taxon>
        <taxon>Hymenobacteraceae</taxon>
        <taxon>Adhaeribacter</taxon>
    </lineage>
</organism>
<dbReference type="InterPro" id="IPR006035">
    <property type="entry name" value="Ureohydrolase"/>
</dbReference>
<comment type="similarity">
    <text evidence="1">Belongs to the arginase family. Agmatinase subfamily.</text>
</comment>
<dbReference type="AlphaFoldDB" id="A0A5N1JAK5"/>
<dbReference type="GO" id="GO:0046872">
    <property type="term" value="F:metal ion binding"/>
    <property type="evidence" value="ECO:0007669"/>
    <property type="project" value="UniProtKB-KW"/>
</dbReference>
<feature type="binding site" evidence="4">
    <location>
        <position position="166"/>
    </location>
    <ligand>
        <name>Mn(2+)</name>
        <dbReference type="ChEBI" id="CHEBI:29035"/>
        <label>1</label>
    </ligand>
</feature>
<gene>
    <name evidence="6" type="ORF">F0P94_02920</name>
</gene>
<feature type="binding site" evidence="4">
    <location>
        <position position="191"/>
    </location>
    <ligand>
        <name>Mn(2+)</name>
        <dbReference type="ChEBI" id="CHEBI:29035"/>
        <label>1</label>
    </ligand>
</feature>
<dbReference type="EMBL" id="VTWT01000001">
    <property type="protein sequence ID" value="KAA9346048.1"/>
    <property type="molecule type" value="Genomic_DNA"/>
</dbReference>
<proteinExistence type="inferred from homology"/>
<sequence>MASGKNKTLSKQDKIASFDFNGVGDSNAGLFGLPFDENDAEVVIIPVPWEVTVSYSAGTAEGPQAVKDASPQLDLFDPEIRNAWQLGIWMEEISEEWQTTSTQLRSQAEKYIDWLEDGSPADTNTDYAKMLSVINKKGKELADWLRTRSLNYLKKGKMVGLLGGDHSTPLGLMQALGEVHEEFGILHIDAHCDLREAYEGFEYSHASIMYNALKIPQLKKIVQVGIRDLAQSEAELAEQSNGRVAIFYDYFLKEGLNDGKSWKKMCKKIVAQLPQKVYISFDIDGLDPKLCPGTGTPVPGGLEFDQALYLIKALVRSGREIIAFDLVEVGPGESEWNGNVGARLLYKLCNWMAVSQKKLEAPMLHAK</sequence>
<evidence type="ECO:0000313" key="6">
    <source>
        <dbReference type="EMBL" id="KAA9346048.1"/>
    </source>
</evidence>
<dbReference type="Pfam" id="PF00491">
    <property type="entry name" value="Arginase"/>
    <property type="match status" value="1"/>
</dbReference>
<keyword evidence="7" id="KW-1185">Reference proteome</keyword>
<keyword evidence="4" id="KW-0464">Manganese</keyword>
<protein>
    <submittedName>
        <fullName evidence="6">Agmatinase family protein</fullName>
    </submittedName>
</protein>
<dbReference type="Proteomes" id="UP000326570">
    <property type="component" value="Unassembled WGS sequence"/>
</dbReference>
<dbReference type="PROSITE" id="PS01053">
    <property type="entry name" value="ARGINASE_1"/>
    <property type="match status" value="1"/>
</dbReference>
<comment type="caution">
    <text evidence="6">The sequence shown here is derived from an EMBL/GenBank/DDBJ whole genome shotgun (WGS) entry which is preliminary data.</text>
</comment>